<proteinExistence type="predicted"/>
<dbReference type="InterPro" id="IPR020845">
    <property type="entry name" value="AMP-binding_CS"/>
</dbReference>
<dbReference type="AlphaFoldDB" id="A0A916U6X9"/>
<dbReference type="PANTHER" id="PTHR43767">
    <property type="entry name" value="LONG-CHAIN-FATTY-ACID--COA LIGASE"/>
    <property type="match status" value="1"/>
</dbReference>
<reference evidence="3" key="2">
    <citation type="submission" date="2020-09" db="EMBL/GenBank/DDBJ databases">
        <authorList>
            <person name="Sun Q."/>
            <person name="Zhou Y."/>
        </authorList>
    </citation>
    <scope>NUCLEOTIDE SEQUENCE</scope>
    <source>
        <strain evidence="3">CGMCC 1.12919</strain>
    </source>
</reference>
<dbReference type="InterPro" id="IPR050237">
    <property type="entry name" value="ATP-dep_AMP-bd_enzyme"/>
</dbReference>
<gene>
    <name evidence="3" type="ORF">GCM10010994_20340</name>
</gene>
<dbReference type="InterPro" id="IPR045851">
    <property type="entry name" value="AMP-bd_C_sf"/>
</dbReference>
<keyword evidence="3" id="KW-0436">Ligase</keyword>
<dbReference type="Gene3D" id="3.30.300.30">
    <property type="match status" value="1"/>
</dbReference>
<dbReference type="Pfam" id="PF13193">
    <property type="entry name" value="AMP-binding_C"/>
    <property type="match status" value="1"/>
</dbReference>
<protein>
    <submittedName>
        <fullName evidence="3">ATP-dependent acyl-CoA ligase</fullName>
    </submittedName>
</protein>
<evidence type="ECO:0000259" key="2">
    <source>
        <dbReference type="Pfam" id="PF13193"/>
    </source>
</evidence>
<dbReference type="Gene3D" id="3.40.50.12780">
    <property type="entry name" value="N-terminal domain of ligase-like"/>
    <property type="match status" value="1"/>
</dbReference>
<keyword evidence="4" id="KW-1185">Reference proteome</keyword>
<comment type="caution">
    <text evidence="3">The sequence shown here is derived from an EMBL/GenBank/DDBJ whole genome shotgun (WGS) entry which is preliminary data.</text>
</comment>
<dbReference type="GO" id="GO:0016878">
    <property type="term" value="F:acid-thiol ligase activity"/>
    <property type="evidence" value="ECO:0007669"/>
    <property type="project" value="UniProtKB-ARBA"/>
</dbReference>
<dbReference type="InterPro" id="IPR000873">
    <property type="entry name" value="AMP-dep_synth/lig_dom"/>
</dbReference>
<dbReference type="Pfam" id="PF00501">
    <property type="entry name" value="AMP-binding"/>
    <property type="match status" value="1"/>
</dbReference>
<feature type="domain" description="AMP-dependent synthetase/ligase" evidence="1">
    <location>
        <begin position="29"/>
        <end position="387"/>
    </location>
</feature>
<dbReference type="PANTHER" id="PTHR43767:SF1">
    <property type="entry name" value="NONRIBOSOMAL PEPTIDE SYNTHASE PES1 (EUROFUNG)-RELATED"/>
    <property type="match status" value="1"/>
</dbReference>
<evidence type="ECO:0000313" key="4">
    <source>
        <dbReference type="Proteomes" id="UP000637002"/>
    </source>
</evidence>
<dbReference type="RefSeq" id="WP_188609032.1">
    <property type="nucleotide sequence ID" value="NZ_BMGG01000003.1"/>
</dbReference>
<organism evidence="3 4">
    <name type="scientific">Chelatococcus reniformis</name>
    <dbReference type="NCBI Taxonomy" id="1494448"/>
    <lineage>
        <taxon>Bacteria</taxon>
        <taxon>Pseudomonadati</taxon>
        <taxon>Pseudomonadota</taxon>
        <taxon>Alphaproteobacteria</taxon>
        <taxon>Hyphomicrobiales</taxon>
        <taxon>Chelatococcaceae</taxon>
        <taxon>Chelatococcus</taxon>
    </lineage>
</organism>
<feature type="domain" description="AMP-binding enzyme C-terminal" evidence="2">
    <location>
        <begin position="437"/>
        <end position="512"/>
    </location>
</feature>
<evidence type="ECO:0000313" key="3">
    <source>
        <dbReference type="EMBL" id="GGC61665.1"/>
    </source>
</evidence>
<sequence length="541" mass="58845">MSLESAVGLPVDLPPLGERNAVAALRGGAARHPDKLAVRDPERSLSYAALYREAMALGGGFDRLGVGRQEPVLLMLDNHLDYVSCWLALSLTARVEVPVNTAYRGSILAHVVNNCGARVLVIDAPYLERIAAIADQLGQLECVIVRGDAGSPALPAHVRAIPFAELRQGPAAGPAEVAPSDLIGIMYTSGTTGLSKGVRVTHAHAYGYAAPGLFGAARSTDTTLVLLPLFHVGGQWQGVYNALIAGATAVVLPRFSASSFWDEVRRYGCTWTMLLGAMANILYRQPPAPDDGDHPLKRILMIPVMPEVEAFRTRFGMEAVGTGFGSTEGSTIMRAPPGLAVPDAVGWLRPDFEARLVDESDIEVPDGRTGELVIRAREPWCLMDGYHGMPEATVAAWRNLWFHTGDVMRQLPSGQYQFVDRAKDAMRRRGENVSSFEVEREILAHPRVLECAVIAVPSELSEDDIKACVVCKPGMTVEPAELLDFLLPRMPDFMVPRYVELLDALPKTPTEKIRKQELRASGVTPATWDREAAGFTLRRRA</sequence>
<dbReference type="EMBL" id="BMGG01000003">
    <property type="protein sequence ID" value="GGC61665.1"/>
    <property type="molecule type" value="Genomic_DNA"/>
</dbReference>
<dbReference type="PROSITE" id="PS00455">
    <property type="entry name" value="AMP_BINDING"/>
    <property type="match status" value="1"/>
</dbReference>
<evidence type="ECO:0000259" key="1">
    <source>
        <dbReference type="Pfam" id="PF00501"/>
    </source>
</evidence>
<accession>A0A916U6X9</accession>
<dbReference type="SUPFAM" id="SSF56801">
    <property type="entry name" value="Acetyl-CoA synthetase-like"/>
    <property type="match status" value="1"/>
</dbReference>
<dbReference type="InterPro" id="IPR042099">
    <property type="entry name" value="ANL_N_sf"/>
</dbReference>
<reference evidence="3" key="1">
    <citation type="journal article" date="2014" name="Int. J. Syst. Evol. Microbiol.">
        <title>Complete genome sequence of Corynebacterium casei LMG S-19264T (=DSM 44701T), isolated from a smear-ripened cheese.</title>
        <authorList>
            <consortium name="US DOE Joint Genome Institute (JGI-PGF)"/>
            <person name="Walter F."/>
            <person name="Albersmeier A."/>
            <person name="Kalinowski J."/>
            <person name="Ruckert C."/>
        </authorList>
    </citation>
    <scope>NUCLEOTIDE SEQUENCE</scope>
    <source>
        <strain evidence="3">CGMCC 1.12919</strain>
    </source>
</reference>
<name>A0A916U6X9_9HYPH</name>
<dbReference type="Proteomes" id="UP000637002">
    <property type="component" value="Unassembled WGS sequence"/>
</dbReference>
<dbReference type="InterPro" id="IPR025110">
    <property type="entry name" value="AMP-bd_C"/>
</dbReference>